<sequence length="160" mass="18467">MKENENKNEIVEIDDVDREIINLFNEDGRMSYRKIAKLLNVSIGTVHNRMEKLTKNGVIQKFTPVIDHSKLGYNLTTIIGVRVKGGVLENWEDRTAYHKNVLCMYDVTGEFDAILVARFKDTSELDQFIKSLLREPDVQRTYTQTVLNIVKEDLSSSKML</sequence>
<proteinExistence type="predicted"/>
<dbReference type="InterPro" id="IPR019887">
    <property type="entry name" value="Tscrpt_reg_AsnC/Lrp_C"/>
</dbReference>
<dbReference type="Proteomes" id="UP000029661">
    <property type="component" value="Chromosome"/>
</dbReference>
<reference evidence="7" key="3">
    <citation type="submission" date="2014-09" db="EMBL/GenBank/DDBJ databases">
        <authorList>
            <person name="Bishop-Lilly K.A."/>
            <person name="Broomall S.M."/>
            <person name="Chain P.S."/>
            <person name="Chertkov O."/>
            <person name="Coyne S.R."/>
            <person name="Daligault H.E."/>
            <person name="Davenport K.W."/>
            <person name="Erkkila T."/>
            <person name="Frey K.G."/>
            <person name="Gibbons H.S."/>
            <person name="Gu W."/>
            <person name="Jaissle J."/>
            <person name="Johnson S.L."/>
            <person name="Koroleva G.I."/>
            <person name="Ladner J.T."/>
            <person name="Lo C.-C."/>
            <person name="Minogue T.D."/>
            <person name="Munk C."/>
            <person name="Palacios G.F."/>
            <person name="Redden C.L."/>
            <person name="Rosenzweig C.N."/>
            <person name="Scholz M.B."/>
            <person name="Teshima H."/>
            <person name="Xu Y."/>
        </authorList>
    </citation>
    <scope>NUCLEOTIDE SEQUENCE</scope>
    <source>
        <strain evidence="7">Mb9</strain>
    </source>
</reference>
<dbReference type="PANTHER" id="PTHR30154:SF34">
    <property type="entry name" value="TRANSCRIPTIONAL REGULATOR AZLB"/>
    <property type="match status" value="1"/>
</dbReference>
<organism evidence="6">
    <name type="scientific">Methanobacterium formicicum</name>
    <dbReference type="NCBI Taxonomy" id="2162"/>
    <lineage>
        <taxon>Archaea</taxon>
        <taxon>Methanobacteriati</taxon>
        <taxon>Methanobacteriota</taxon>
        <taxon>Methanomada group</taxon>
        <taxon>Methanobacteria</taxon>
        <taxon>Methanobacteriales</taxon>
        <taxon>Methanobacteriaceae</taxon>
        <taxon>Methanobacterium</taxon>
    </lineage>
</organism>
<keyword evidence="9" id="KW-1185">Reference proteome</keyword>
<reference evidence="6" key="2">
    <citation type="submission" date="2014-08" db="EMBL/GenBank/DDBJ databases">
        <authorList>
            <person name="Wibberg D."/>
        </authorList>
    </citation>
    <scope>NUCLEOTIDE SEQUENCE</scope>
</reference>
<keyword evidence="1" id="KW-0805">Transcription regulation</keyword>
<dbReference type="Proteomes" id="UP000606900">
    <property type="component" value="Unassembled WGS sequence"/>
</dbReference>
<evidence type="ECO:0000313" key="6">
    <source>
        <dbReference type="EMBL" id="CEA13292.1"/>
    </source>
</evidence>
<evidence type="ECO:0000313" key="8">
    <source>
        <dbReference type="EMBL" id="MBF4475529.1"/>
    </source>
</evidence>
<dbReference type="EMBL" id="LN734822">
    <property type="protein sequence ID" value="CEL25650.1"/>
    <property type="molecule type" value="Genomic_DNA"/>
</dbReference>
<evidence type="ECO:0000256" key="1">
    <source>
        <dbReference type="ARBA" id="ARBA00023015"/>
    </source>
</evidence>
<dbReference type="RefSeq" id="WP_048072523.1">
    <property type="nucleotide sequence ID" value="NZ_CALCVY010000021.1"/>
</dbReference>
<dbReference type="PROSITE" id="PS50956">
    <property type="entry name" value="HTH_ASNC_2"/>
    <property type="match status" value="1"/>
</dbReference>
<dbReference type="Proteomes" id="UP000062768">
    <property type="component" value="Chromosome I"/>
</dbReference>
<dbReference type="SUPFAM" id="SSF54909">
    <property type="entry name" value="Dimeric alpha+beta barrel"/>
    <property type="match status" value="1"/>
</dbReference>
<dbReference type="InterPro" id="IPR036388">
    <property type="entry name" value="WH-like_DNA-bd_sf"/>
</dbReference>
<dbReference type="GO" id="GO:0043565">
    <property type="term" value="F:sequence-specific DNA binding"/>
    <property type="evidence" value="ECO:0007669"/>
    <property type="project" value="InterPro"/>
</dbReference>
<dbReference type="PANTHER" id="PTHR30154">
    <property type="entry name" value="LEUCINE-RESPONSIVE REGULATORY PROTEIN"/>
    <property type="match status" value="1"/>
</dbReference>
<evidence type="ECO:0000256" key="3">
    <source>
        <dbReference type="ARBA" id="ARBA00023163"/>
    </source>
</evidence>
<accession>A0A090I7Y5</accession>
<dbReference type="InterPro" id="IPR036390">
    <property type="entry name" value="WH_DNA-bd_sf"/>
</dbReference>
<dbReference type="EMBL" id="LN515531">
    <property type="protein sequence ID" value="CEA13292.1"/>
    <property type="molecule type" value="Genomic_DNA"/>
</dbReference>
<dbReference type="Gene3D" id="3.30.70.920">
    <property type="match status" value="1"/>
</dbReference>
<dbReference type="PATRIC" id="fig|2162.10.peg.2101"/>
<dbReference type="STRING" id="2162.BRM9_0969"/>
<dbReference type="Gene3D" id="1.10.10.10">
    <property type="entry name" value="Winged helix-like DNA-binding domain superfamily/Winged helix DNA-binding domain"/>
    <property type="match status" value="1"/>
</dbReference>
<evidence type="ECO:0000259" key="4">
    <source>
        <dbReference type="PROSITE" id="PS50956"/>
    </source>
</evidence>
<dbReference type="SUPFAM" id="SSF46785">
    <property type="entry name" value="Winged helix' DNA-binding domain"/>
    <property type="match status" value="1"/>
</dbReference>
<dbReference type="KEGG" id="mfi:DSM1535_0939"/>
<keyword evidence="2" id="KW-0238">DNA-binding</keyword>
<gene>
    <name evidence="5" type="ORF">BRM9_0969</name>
    <name evidence="6" type="ORF">DSM1535_0939</name>
    <name evidence="8" type="ORF">ISP06_08730</name>
    <name evidence="7" type="ORF">MB9_2023</name>
</gene>
<dbReference type="OrthoDB" id="6995at2157"/>
<dbReference type="PRINTS" id="PR00033">
    <property type="entry name" value="HTHASNC"/>
</dbReference>
<evidence type="ECO:0000313" key="9">
    <source>
        <dbReference type="Proteomes" id="UP000062768"/>
    </source>
</evidence>
<dbReference type="GeneID" id="82850520"/>
<dbReference type="InterPro" id="IPR011008">
    <property type="entry name" value="Dimeric_a/b-barrel"/>
</dbReference>
<dbReference type="Pfam" id="PF13412">
    <property type="entry name" value="HTH_24"/>
    <property type="match status" value="1"/>
</dbReference>
<dbReference type="InterPro" id="IPR019888">
    <property type="entry name" value="Tscrpt_reg_AsnC-like"/>
</dbReference>
<reference evidence="8" key="4">
    <citation type="submission" date="2020-10" db="EMBL/GenBank/DDBJ databases">
        <title>Dehalococcoides mccartyi of a TCE/Cr reducing biochatode.</title>
        <authorList>
            <person name="Matturro B."/>
        </authorList>
    </citation>
    <scope>NUCLEOTIDE SEQUENCE</scope>
    <source>
        <strain evidence="8">Bin2</strain>
    </source>
</reference>
<dbReference type="SMART" id="SM00344">
    <property type="entry name" value="HTH_ASNC"/>
    <property type="match status" value="1"/>
</dbReference>
<protein>
    <submittedName>
        <fullName evidence="6 8">AsnC family transcriptional regulator</fullName>
    </submittedName>
</protein>
<dbReference type="GO" id="GO:0005829">
    <property type="term" value="C:cytosol"/>
    <property type="evidence" value="ECO:0007669"/>
    <property type="project" value="TreeGrafter"/>
</dbReference>
<dbReference type="KEGG" id="mfc:BRM9_0969"/>
<evidence type="ECO:0000256" key="2">
    <source>
        <dbReference type="ARBA" id="ARBA00023125"/>
    </source>
</evidence>
<dbReference type="AlphaFoldDB" id="A0A090I7Y5"/>
<feature type="domain" description="HTH asnC-type" evidence="4">
    <location>
        <begin position="13"/>
        <end position="74"/>
    </location>
</feature>
<evidence type="ECO:0000313" key="5">
    <source>
        <dbReference type="EMBL" id="AIS31786.1"/>
    </source>
</evidence>
<keyword evidence="3" id="KW-0804">Transcription</keyword>
<reference evidence="5" key="1">
    <citation type="submission" date="2013-12" db="EMBL/GenBank/DDBJ databases">
        <title>The complete genome sequence of Methanobacterium sp. BRM9.</title>
        <authorList>
            <consortium name="Pastoral Greenhouse Gas Research Consortium"/>
            <person name="Kelly W.J."/>
            <person name="Leahy S.C."/>
            <person name="Perry R."/>
            <person name="Li D."/>
            <person name="Altermann E."/>
            <person name="Lambie S.C."/>
            <person name="Attwood G.T."/>
        </authorList>
    </citation>
    <scope>NUCLEOTIDE SEQUENCE [LARGE SCALE GENOMIC DNA]</scope>
    <source>
        <strain evidence="5">BRM9</strain>
    </source>
</reference>
<dbReference type="Pfam" id="PF01037">
    <property type="entry name" value="AsnC_trans_reg"/>
    <property type="match status" value="1"/>
</dbReference>
<dbReference type="InterPro" id="IPR000485">
    <property type="entry name" value="AsnC-type_HTH_dom"/>
</dbReference>
<name>A0A090I7Y5_METFO</name>
<dbReference type="EMBL" id="CP006933">
    <property type="protein sequence ID" value="AIS31786.1"/>
    <property type="molecule type" value="Genomic_DNA"/>
</dbReference>
<dbReference type="EMBL" id="JADIIL010000033">
    <property type="protein sequence ID" value="MBF4475529.1"/>
    <property type="molecule type" value="Genomic_DNA"/>
</dbReference>
<dbReference type="GO" id="GO:0043200">
    <property type="term" value="P:response to amino acid"/>
    <property type="evidence" value="ECO:0007669"/>
    <property type="project" value="TreeGrafter"/>
</dbReference>
<evidence type="ECO:0000313" key="7">
    <source>
        <dbReference type="EMBL" id="CEL25650.1"/>
    </source>
</evidence>